<dbReference type="AlphaFoldDB" id="A0A8H6RP12"/>
<dbReference type="OrthoDB" id="10407610at2759"/>
<protein>
    <submittedName>
        <fullName evidence="1">Uncharacterized protein</fullName>
    </submittedName>
</protein>
<gene>
    <name evidence="1" type="ORF">HII31_03237</name>
</gene>
<dbReference type="EMBL" id="JABCIY010000040">
    <property type="protein sequence ID" value="KAF7195345.1"/>
    <property type="molecule type" value="Genomic_DNA"/>
</dbReference>
<organism evidence="1 2">
    <name type="scientific">Pseudocercospora fuligena</name>
    <dbReference type="NCBI Taxonomy" id="685502"/>
    <lineage>
        <taxon>Eukaryota</taxon>
        <taxon>Fungi</taxon>
        <taxon>Dikarya</taxon>
        <taxon>Ascomycota</taxon>
        <taxon>Pezizomycotina</taxon>
        <taxon>Dothideomycetes</taxon>
        <taxon>Dothideomycetidae</taxon>
        <taxon>Mycosphaerellales</taxon>
        <taxon>Mycosphaerellaceae</taxon>
        <taxon>Pseudocercospora</taxon>
    </lineage>
</organism>
<comment type="caution">
    <text evidence="1">The sequence shown here is derived from an EMBL/GenBank/DDBJ whole genome shotgun (WGS) entry which is preliminary data.</text>
</comment>
<reference evidence="1" key="1">
    <citation type="submission" date="2020-04" db="EMBL/GenBank/DDBJ databases">
        <title>Draft genome resource of the tomato pathogen Pseudocercospora fuligena.</title>
        <authorList>
            <person name="Zaccaron A."/>
        </authorList>
    </citation>
    <scope>NUCLEOTIDE SEQUENCE</scope>
    <source>
        <strain evidence="1">PF001</strain>
    </source>
</reference>
<keyword evidence="2" id="KW-1185">Reference proteome</keyword>
<sequence length="165" mass="18443">MLSEVNNADPSSSHTVNFRNVNRNDLEELPAKEQIETIVRGCIACVNNRDLDPKDCPALNYLAPGCLVDSTLDGQTSSQNLVPSFDRIEMFRKVTEEHPDFRIDIDAVDVQVDEELGKAVVHVYAKTSGMHDGVSIARFGVLEYGRFEGRWLSTRFMGARGQILE</sequence>
<accession>A0A8H6RP12</accession>
<dbReference type="Proteomes" id="UP000660729">
    <property type="component" value="Unassembled WGS sequence"/>
</dbReference>
<proteinExistence type="predicted"/>
<evidence type="ECO:0000313" key="2">
    <source>
        <dbReference type="Proteomes" id="UP000660729"/>
    </source>
</evidence>
<name>A0A8H6RP12_9PEZI</name>
<evidence type="ECO:0000313" key="1">
    <source>
        <dbReference type="EMBL" id="KAF7195345.1"/>
    </source>
</evidence>